<dbReference type="PANTHER" id="PTHR43252:SF2">
    <property type="entry name" value="TRANSCRIPTION REGULATOR, PADR-LIKE FAMILY"/>
    <property type="match status" value="1"/>
</dbReference>
<evidence type="ECO:0000313" key="3">
    <source>
        <dbReference type="Proteomes" id="UP001223520"/>
    </source>
</evidence>
<dbReference type="KEGG" id="hbq:QI031_16560"/>
<dbReference type="EMBL" id="CP124543">
    <property type="protein sequence ID" value="WGV23438.1"/>
    <property type="molecule type" value="Genomic_DNA"/>
</dbReference>
<dbReference type="InterPro" id="IPR036388">
    <property type="entry name" value="WH-like_DNA-bd_sf"/>
</dbReference>
<keyword evidence="3" id="KW-1185">Reference proteome</keyword>
<dbReference type="Pfam" id="PF03551">
    <property type="entry name" value="PadR"/>
    <property type="match status" value="1"/>
</dbReference>
<reference evidence="2 3" key="1">
    <citation type="journal article" date="2023" name="Limnol Oceanogr Lett">
        <title>Environmental adaptations by the intertidal Antarctic cyanobacterium Halotia branconii CENA392 as revealed using long-read genome sequencing.</title>
        <authorList>
            <person name="Dextro R.B."/>
            <person name="Delbaje E."/>
            <person name="Freitas P.N.N."/>
            <person name="Geraldes V."/>
            <person name="Pinto E."/>
            <person name="Long P.F."/>
            <person name="Fiore M.F."/>
        </authorList>
    </citation>
    <scope>NUCLEOTIDE SEQUENCE [LARGE SCALE GENOMIC DNA]</scope>
    <source>
        <strain evidence="2 3">CENA392</strain>
    </source>
</reference>
<evidence type="ECO:0000313" key="2">
    <source>
        <dbReference type="EMBL" id="WGV23438.1"/>
    </source>
</evidence>
<dbReference type="InterPro" id="IPR005149">
    <property type="entry name" value="Tscrpt_reg_PadR_N"/>
</dbReference>
<dbReference type="SUPFAM" id="SSF46785">
    <property type="entry name" value="Winged helix' DNA-binding domain"/>
    <property type="match status" value="1"/>
</dbReference>
<gene>
    <name evidence="2" type="ORF">QI031_16560</name>
</gene>
<dbReference type="PANTHER" id="PTHR43252">
    <property type="entry name" value="TRANSCRIPTIONAL REGULATOR YQJI"/>
    <property type="match status" value="1"/>
</dbReference>
<sequence length="192" mass="22091">MFRQLHSRFPVPAHAGEGFVHQFSMSRRHGHRGSSGGGWQEEPRTRRGDIKFMLLGLLSERSQHGYELIKELENRRGGFRRLSPGSVYPTLQMLEEGGYLTSEQVEGRRVYTITESGRQLLSDRKQHNDARNTHGSFTENKSSELIELRRTLTQLNDAVTQIARSGNLEQALQVRDLLVQVKREIYKFLAEQ</sequence>
<organism evidence="2 3">
    <name type="scientific">Halotia branconii CENA392</name>
    <dbReference type="NCBI Taxonomy" id="1539056"/>
    <lineage>
        <taxon>Bacteria</taxon>
        <taxon>Bacillati</taxon>
        <taxon>Cyanobacteriota</taxon>
        <taxon>Cyanophyceae</taxon>
        <taxon>Nostocales</taxon>
        <taxon>Nodulariaceae</taxon>
        <taxon>Halotia</taxon>
    </lineage>
</organism>
<dbReference type="Gene3D" id="1.10.10.10">
    <property type="entry name" value="Winged helix-like DNA-binding domain superfamily/Winged helix DNA-binding domain"/>
    <property type="match status" value="1"/>
</dbReference>
<dbReference type="AlphaFoldDB" id="A0AAJ6NN37"/>
<feature type="domain" description="Transcription regulator PadR N-terminal" evidence="1">
    <location>
        <begin position="54"/>
        <end position="122"/>
    </location>
</feature>
<dbReference type="RefSeq" id="WP_281480764.1">
    <property type="nucleotide sequence ID" value="NZ_CP124543.1"/>
</dbReference>
<evidence type="ECO:0000259" key="1">
    <source>
        <dbReference type="Pfam" id="PF03551"/>
    </source>
</evidence>
<dbReference type="Proteomes" id="UP001223520">
    <property type="component" value="Chromosome"/>
</dbReference>
<proteinExistence type="predicted"/>
<dbReference type="InterPro" id="IPR036390">
    <property type="entry name" value="WH_DNA-bd_sf"/>
</dbReference>
<protein>
    <submittedName>
        <fullName evidence="2">PadR family transcriptional regulator</fullName>
    </submittedName>
</protein>
<accession>A0AAJ6NN37</accession>
<name>A0AAJ6NN37_9CYAN</name>